<feature type="domain" description="DJ-1/PfpI" evidence="1">
    <location>
        <begin position="3"/>
        <end position="162"/>
    </location>
</feature>
<protein>
    <submittedName>
        <fullName evidence="2">DJ-1 family protein</fullName>
    </submittedName>
</protein>
<reference evidence="2 3" key="1">
    <citation type="submission" date="2018-04" db="EMBL/GenBank/DDBJ databases">
        <authorList>
            <person name="Go L.Y."/>
            <person name="Mitchell J.A."/>
        </authorList>
    </citation>
    <scope>NUCLEOTIDE SEQUENCE [LARGE SCALE GENOMIC DNA]</scope>
    <source>
        <strain evidence="2">ULC066bin1</strain>
    </source>
</reference>
<dbReference type="AlphaFoldDB" id="A0A2W4WPU4"/>
<dbReference type="Pfam" id="PF01965">
    <property type="entry name" value="DJ-1_PfpI"/>
    <property type="match status" value="1"/>
</dbReference>
<evidence type="ECO:0000313" key="2">
    <source>
        <dbReference type="EMBL" id="PZO43869.1"/>
    </source>
</evidence>
<reference evidence="2 3" key="2">
    <citation type="submission" date="2018-06" db="EMBL/GenBank/DDBJ databases">
        <title>Metagenomic assembly of (sub)arctic Cyanobacteria and their associated microbiome from non-axenic cultures.</title>
        <authorList>
            <person name="Baurain D."/>
        </authorList>
    </citation>
    <scope>NUCLEOTIDE SEQUENCE [LARGE SCALE GENOMIC DNA]</scope>
    <source>
        <strain evidence="2">ULC066bin1</strain>
    </source>
</reference>
<dbReference type="PANTHER" id="PTHR48094:SF12">
    <property type="entry name" value="PARKINSON DISEASE PROTEIN 7 HOMOLOG"/>
    <property type="match status" value="1"/>
</dbReference>
<dbReference type="InterPro" id="IPR050325">
    <property type="entry name" value="Prot/Nucl_acid_deglycase"/>
</dbReference>
<dbReference type="SUPFAM" id="SSF52317">
    <property type="entry name" value="Class I glutamine amidotransferase-like"/>
    <property type="match status" value="1"/>
</dbReference>
<dbReference type="InterPro" id="IPR002818">
    <property type="entry name" value="DJ-1/PfpI"/>
</dbReference>
<evidence type="ECO:0000259" key="1">
    <source>
        <dbReference type="Pfam" id="PF01965"/>
    </source>
</evidence>
<organism evidence="2 3">
    <name type="scientific">Pseudanabaena frigida</name>
    <dbReference type="NCBI Taxonomy" id="945775"/>
    <lineage>
        <taxon>Bacteria</taxon>
        <taxon>Bacillati</taxon>
        <taxon>Cyanobacteriota</taxon>
        <taxon>Cyanophyceae</taxon>
        <taxon>Pseudanabaenales</taxon>
        <taxon>Pseudanabaenaceae</taxon>
        <taxon>Pseudanabaena</taxon>
    </lineage>
</organism>
<dbReference type="InterPro" id="IPR006287">
    <property type="entry name" value="DJ-1"/>
</dbReference>
<proteinExistence type="predicted"/>
<accession>A0A2W4WPU4</accession>
<name>A0A2W4WPU4_9CYAN</name>
<dbReference type="GO" id="GO:0005737">
    <property type="term" value="C:cytoplasm"/>
    <property type="evidence" value="ECO:0007669"/>
    <property type="project" value="TreeGrafter"/>
</dbReference>
<dbReference type="EMBL" id="QBML01000004">
    <property type="protein sequence ID" value="PZO43869.1"/>
    <property type="molecule type" value="Genomic_DNA"/>
</dbReference>
<dbReference type="CDD" id="cd03135">
    <property type="entry name" value="GATase1_DJ-1"/>
    <property type="match status" value="1"/>
</dbReference>
<dbReference type="NCBIfam" id="TIGR01383">
    <property type="entry name" value="not_thiJ"/>
    <property type="match status" value="1"/>
</dbReference>
<gene>
    <name evidence="2" type="ORF">DCF19_04370</name>
</gene>
<evidence type="ECO:0000313" key="3">
    <source>
        <dbReference type="Proteomes" id="UP000249467"/>
    </source>
</evidence>
<comment type="caution">
    <text evidence="2">The sequence shown here is derived from an EMBL/GenBank/DDBJ whole genome shotgun (WGS) entry which is preliminary data.</text>
</comment>
<sequence>MPTVLVPLFEGFEEIEAVTIIDVLRRANIEVVTAGLLANNVMGAHAIAITADKILDEVDASQFDAIVLPGGAGTFRLREDPRIAKILIAHANANKLVAAICAAPSVLSAAGLLKDKRATSYPSVKAQMEVGEYLTIPVVVDGNIVTSRGAGTAMAFALKLVEILQGEAIASKLTIDMVV</sequence>
<dbReference type="PANTHER" id="PTHR48094">
    <property type="entry name" value="PROTEIN/NUCLEIC ACID DEGLYCASE DJ-1-RELATED"/>
    <property type="match status" value="1"/>
</dbReference>
<dbReference type="Proteomes" id="UP000249467">
    <property type="component" value="Unassembled WGS sequence"/>
</dbReference>
<dbReference type="InterPro" id="IPR029062">
    <property type="entry name" value="Class_I_gatase-like"/>
</dbReference>
<dbReference type="Gene3D" id="3.40.50.880">
    <property type="match status" value="1"/>
</dbReference>